<evidence type="ECO:0000256" key="1">
    <source>
        <dbReference type="ARBA" id="ARBA00004651"/>
    </source>
</evidence>
<feature type="domain" description="ABC transmembrane type-1" evidence="8">
    <location>
        <begin position="71"/>
        <end position="286"/>
    </location>
</feature>
<feature type="transmembrane region" description="Helical" evidence="7">
    <location>
        <begin position="265"/>
        <end position="290"/>
    </location>
</feature>
<dbReference type="GO" id="GO:0005886">
    <property type="term" value="C:plasma membrane"/>
    <property type="evidence" value="ECO:0007669"/>
    <property type="project" value="UniProtKB-SubCell"/>
</dbReference>
<evidence type="ECO:0000259" key="8">
    <source>
        <dbReference type="PROSITE" id="PS50928"/>
    </source>
</evidence>
<dbReference type="InterPro" id="IPR050809">
    <property type="entry name" value="UgpAE/MalFG_permease"/>
</dbReference>
<keyword evidence="10" id="KW-1185">Reference proteome</keyword>
<protein>
    <submittedName>
        <fullName evidence="9">Xylose ABC transporter, permease component</fullName>
    </submittedName>
</protein>
<dbReference type="GO" id="GO:0055085">
    <property type="term" value="P:transmembrane transport"/>
    <property type="evidence" value="ECO:0007669"/>
    <property type="project" value="InterPro"/>
</dbReference>
<keyword evidence="5 7" id="KW-1133">Transmembrane helix</keyword>
<keyword evidence="6 7" id="KW-0472">Membrane</keyword>
<dbReference type="Pfam" id="PF00528">
    <property type="entry name" value="BPD_transp_1"/>
    <property type="match status" value="1"/>
</dbReference>
<feature type="transmembrane region" description="Helical" evidence="7">
    <location>
        <begin position="117"/>
        <end position="138"/>
    </location>
</feature>
<dbReference type="SUPFAM" id="SSF161098">
    <property type="entry name" value="MetI-like"/>
    <property type="match status" value="1"/>
</dbReference>
<feature type="transmembrane region" description="Helical" evidence="7">
    <location>
        <begin position="75"/>
        <end position="96"/>
    </location>
</feature>
<dbReference type="PANTHER" id="PTHR43227:SF11">
    <property type="entry name" value="BLL4140 PROTEIN"/>
    <property type="match status" value="1"/>
</dbReference>
<evidence type="ECO:0000256" key="5">
    <source>
        <dbReference type="ARBA" id="ARBA00022989"/>
    </source>
</evidence>
<evidence type="ECO:0000313" key="10">
    <source>
        <dbReference type="Proteomes" id="UP000234789"/>
    </source>
</evidence>
<dbReference type="InterPro" id="IPR000515">
    <property type="entry name" value="MetI-like"/>
</dbReference>
<keyword evidence="3" id="KW-1003">Cell membrane</keyword>
<dbReference type="OrthoDB" id="9785836at2"/>
<name>A0A2N5N1N0_9BACL</name>
<evidence type="ECO:0000256" key="4">
    <source>
        <dbReference type="ARBA" id="ARBA00022692"/>
    </source>
</evidence>
<comment type="subcellular location">
    <subcellularLocation>
        <location evidence="1 7">Cell membrane</location>
        <topology evidence="1 7">Multi-pass membrane protein</topology>
    </subcellularLocation>
</comment>
<organism evidence="9 10">
    <name type="scientific">Paenibacillus pasadenensis</name>
    <dbReference type="NCBI Taxonomy" id="217090"/>
    <lineage>
        <taxon>Bacteria</taxon>
        <taxon>Bacillati</taxon>
        <taxon>Bacillota</taxon>
        <taxon>Bacilli</taxon>
        <taxon>Bacillales</taxon>
        <taxon>Paenibacillaceae</taxon>
        <taxon>Paenibacillus</taxon>
    </lineage>
</organism>
<gene>
    <name evidence="9" type="ORF">B8V81_2656</name>
</gene>
<dbReference type="PROSITE" id="PS50928">
    <property type="entry name" value="ABC_TM1"/>
    <property type="match status" value="1"/>
</dbReference>
<dbReference type="EMBL" id="NFEZ01000004">
    <property type="protein sequence ID" value="PLT44225.1"/>
    <property type="molecule type" value="Genomic_DNA"/>
</dbReference>
<keyword evidence="4 7" id="KW-0812">Transmembrane</keyword>
<dbReference type="Proteomes" id="UP000234789">
    <property type="component" value="Unassembled WGS sequence"/>
</dbReference>
<feature type="transmembrane region" description="Helical" evidence="7">
    <location>
        <begin position="208"/>
        <end position="229"/>
    </location>
</feature>
<keyword evidence="2 7" id="KW-0813">Transport</keyword>
<reference evidence="9 10" key="1">
    <citation type="submission" date="2017-05" db="EMBL/GenBank/DDBJ databases">
        <title>Functional genome analysis of Paenibacillus pasadenensis strain R16: insights on endophytic life style and antifungal activity.</title>
        <authorList>
            <person name="Passera A."/>
            <person name="Marcolungo L."/>
            <person name="Casati P."/>
            <person name="Brasca M."/>
            <person name="Quaglino F."/>
            <person name="Delledonne M."/>
        </authorList>
    </citation>
    <scope>NUCLEOTIDE SEQUENCE [LARGE SCALE GENOMIC DNA]</scope>
    <source>
        <strain evidence="9 10">R16</strain>
    </source>
</reference>
<feature type="transmembrane region" description="Helical" evidence="7">
    <location>
        <begin position="177"/>
        <end position="196"/>
    </location>
</feature>
<feature type="transmembrane region" description="Helical" evidence="7">
    <location>
        <begin position="12"/>
        <end position="38"/>
    </location>
</feature>
<evidence type="ECO:0000256" key="7">
    <source>
        <dbReference type="RuleBase" id="RU363032"/>
    </source>
</evidence>
<dbReference type="PANTHER" id="PTHR43227">
    <property type="entry name" value="BLL4140 PROTEIN"/>
    <property type="match status" value="1"/>
</dbReference>
<evidence type="ECO:0000256" key="2">
    <source>
        <dbReference type="ARBA" id="ARBA00022448"/>
    </source>
</evidence>
<proteinExistence type="inferred from homology"/>
<dbReference type="Gene3D" id="1.10.3720.10">
    <property type="entry name" value="MetI-like"/>
    <property type="match status" value="1"/>
</dbReference>
<comment type="caution">
    <text evidence="9">The sequence shown here is derived from an EMBL/GenBank/DDBJ whole genome shotgun (WGS) entry which is preliminary data.</text>
</comment>
<dbReference type="InterPro" id="IPR035906">
    <property type="entry name" value="MetI-like_sf"/>
</dbReference>
<dbReference type="CDD" id="cd06261">
    <property type="entry name" value="TM_PBP2"/>
    <property type="match status" value="1"/>
</dbReference>
<dbReference type="RefSeq" id="WP_028600059.1">
    <property type="nucleotide sequence ID" value="NZ_BIMM01000020.1"/>
</dbReference>
<evidence type="ECO:0000313" key="9">
    <source>
        <dbReference type="EMBL" id="PLT44225.1"/>
    </source>
</evidence>
<accession>A0A2N5N1N0</accession>
<evidence type="ECO:0000256" key="6">
    <source>
        <dbReference type="ARBA" id="ARBA00023136"/>
    </source>
</evidence>
<evidence type="ECO:0000256" key="3">
    <source>
        <dbReference type="ARBA" id="ARBA00022475"/>
    </source>
</evidence>
<dbReference type="AlphaFoldDB" id="A0A2N5N1N0"/>
<comment type="similarity">
    <text evidence="7">Belongs to the binding-protein-dependent transport system permease family.</text>
</comment>
<sequence length="299" mass="33109">MFSAKARRQLPLHLMVLPSLVLVLIFSYGPIGGLVIAFQKFSIIKGILDSPFNGLDNFRYMLQLPEIGTVVRNTLVIACMKIVAGLAVPIVVSLLLNELRLQLFKRWIQTMIYLPHFLSWIILGGILIDILSPSQGIINQLLGAFGIEPVFFLGDARWFPAVVVVSDVWKEFGFSTIVYLAALAGINPALYEAAVIDGANRWKQTLHITLPGMIPVIVLLATLSLGNVLNAGFDQIFNLYSPVVYETGDIIDTLVYRIGLEQAQYSLATAVGLMKSIVSVILISVSYYLAYRLANYRIF</sequence>